<dbReference type="EMBL" id="JARKIE010000243">
    <property type="protein sequence ID" value="KAJ7662305.1"/>
    <property type="molecule type" value="Genomic_DNA"/>
</dbReference>
<proteinExistence type="predicted"/>
<dbReference type="AlphaFoldDB" id="A0AAD7CT95"/>
<dbReference type="Proteomes" id="UP001221757">
    <property type="component" value="Unassembled WGS sequence"/>
</dbReference>
<evidence type="ECO:0008006" key="4">
    <source>
        <dbReference type="Google" id="ProtNLM"/>
    </source>
</evidence>
<keyword evidence="1" id="KW-0732">Signal</keyword>
<gene>
    <name evidence="2" type="ORF">B0H17DRAFT_1211996</name>
</gene>
<keyword evidence="3" id="KW-1185">Reference proteome</keyword>
<comment type="caution">
    <text evidence="2">The sequence shown here is derived from an EMBL/GenBank/DDBJ whole genome shotgun (WGS) entry which is preliminary data.</text>
</comment>
<evidence type="ECO:0000256" key="1">
    <source>
        <dbReference type="SAM" id="SignalP"/>
    </source>
</evidence>
<name>A0AAD7CT95_MYCRO</name>
<accession>A0AAD7CT95</accession>
<sequence length="67" mass="7193">MFFNAILLLSLSPLSLPSPKKCPPPMTVTRVFHSITDVPPFIVDATTVFTFTPSPSTQIAFPTGTGI</sequence>
<organism evidence="2 3">
    <name type="scientific">Mycena rosella</name>
    <name type="common">Pink bonnet</name>
    <name type="synonym">Agaricus rosellus</name>
    <dbReference type="NCBI Taxonomy" id="1033263"/>
    <lineage>
        <taxon>Eukaryota</taxon>
        <taxon>Fungi</taxon>
        <taxon>Dikarya</taxon>
        <taxon>Basidiomycota</taxon>
        <taxon>Agaricomycotina</taxon>
        <taxon>Agaricomycetes</taxon>
        <taxon>Agaricomycetidae</taxon>
        <taxon>Agaricales</taxon>
        <taxon>Marasmiineae</taxon>
        <taxon>Mycenaceae</taxon>
        <taxon>Mycena</taxon>
    </lineage>
</organism>
<protein>
    <recommendedName>
        <fullName evidence="4">Secreted protein</fullName>
    </recommendedName>
</protein>
<feature type="signal peptide" evidence="1">
    <location>
        <begin position="1"/>
        <end position="17"/>
    </location>
</feature>
<reference evidence="2" key="1">
    <citation type="submission" date="2023-03" db="EMBL/GenBank/DDBJ databases">
        <title>Massive genome expansion in bonnet fungi (Mycena s.s.) driven by repeated elements and novel gene families across ecological guilds.</title>
        <authorList>
            <consortium name="Lawrence Berkeley National Laboratory"/>
            <person name="Harder C.B."/>
            <person name="Miyauchi S."/>
            <person name="Viragh M."/>
            <person name="Kuo A."/>
            <person name="Thoen E."/>
            <person name="Andreopoulos B."/>
            <person name="Lu D."/>
            <person name="Skrede I."/>
            <person name="Drula E."/>
            <person name="Henrissat B."/>
            <person name="Morin E."/>
            <person name="Kohler A."/>
            <person name="Barry K."/>
            <person name="LaButti K."/>
            <person name="Morin E."/>
            <person name="Salamov A."/>
            <person name="Lipzen A."/>
            <person name="Mereny Z."/>
            <person name="Hegedus B."/>
            <person name="Baldrian P."/>
            <person name="Stursova M."/>
            <person name="Weitz H."/>
            <person name="Taylor A."/>
            <person name="Grigoriev I.V."/>
            <person name="Nagy L.G."/>
            <person name="Martin F."/>
            <person name="Kauserud H."/>
        </authorList>
    </citation>
    <scope>NUCLEOTIDE SEQUENCE</scope>
    <source>
        <strain evidence="2">CBHHK067</strain>
    </source>
</reference>
<feature type="chain" id="PRO_5041950271" description="Secreted protein" evidence="1">
    <location>
        <begin position="18"/>
        <end position="67"/>
    </location>
</feature>
<evidence type="ECO:0000313" key="2">
    <source>
        <dbReference type="EMBL" id="KAJ7662305.1"/>
    </source>
</evidence>
<evidence type="ECO:0000313" key="3">
    <source>
        <dbReference type="Proteomes" id="UP001221757"/>
    </source>
</evidence>